<sequence length="164" mass="19082">MSKQDFLYSFEISYQEAIDTINRSCSNSNGVSLSKEVHHKLGILIHSMMDLWGRIAPDNNNMLEEEKKIMQAFRFICNELKHNKEYISIHKRVSSSTFPFSFPFRFGSNSYIEWKEADVKSNIKFENQRKAYQSMLAGKSVIATIQTAREIIEKYISGSRCDNF</sequence>
<gene>
    <name evidence="2" type="ORF">PUP29_02895</name>
    <name evidence="1" type="ORF">PUP29_11985</name>
</gene>
<dbReference type="EMBL" id="CP117826">
    <property type="protein sequence ID" value="XCC62885.1"/>
    <property type="molecule type" value="Genomic_DNA"/>
</dbReference>
<evidence type="ECO:0000313" key="1">
    <source>
        <dbReference type="EMBL" id="XCC62235.1"/>
    </source>
</evidence>
<organism evidence="1">
    <name type="scientific">Christensenella massiliensis</name>
    <dbReference type="NCBI Taxonomy" id="1805714"/>
    <lineage>
        <taxon>Bacteria</taxon>
        <taxon>Bacillati</taxon>
        <taxon>Bacillota</taxon>
        <taxon>Clostridia</taxon>
        <taxon>Christensenellales</taxon>
        <taxon>Christensenellaceae</taxon>
        <taxon>Christensenella</taxon>
    </lineage>
</organism>
<accession>A0AAU8A9H5</accession>
<dbReference type="EMBL" id="CP117826">
    <property type="protein sequence ID" value="XCC62235.1"/>
    <property type="molecule type" value="Genomic_DNA"/>
</dbReference>
<evidence type="ECO:0000313" key="2">
    <source>
        <dbReference type="EMBL" id="XCC62885.1"/>
    </source>
</evidence>
<protein>
    <submittedName>
        <fullName evidence="1">Uncharacterized protein</fullName>
    </submittedName>
</protein>
<dbReference type="RefSeq" id="WP_079547321.1">
    <property type="nucleotide sequence ID" value="NZ_CP117826.1"/>
</dbReference>
<dbReference type="AlphaFoldDB" id="A0AAU8A9H5"/>
<name>A0AAU8A9H5_9FIRM</name>
<proteinExistence type="predicted"/>
<reference evidence="1" key="1">
    <citation type="submission" date="2023-02" db="EMBL/GenBank/DDBJ databases">
        <title>Gut commensal Christensenella minuta modulates host metabolism via a new class of secondary bile acids.</title>
        <authorList>
            <person name="Liu C."/>
        </authorList>
    </citation>
    <scope>NUCLEOTIDE SEQUENCE</scope>
    <source>
        <strain evidence="1">CA70</strain>
    </source>
</reference>